<dbReference type="GO" id="GO:0006310">
    <property type="term" value="P:DNA recombination"/>
    <property type="evidence" value="ECO:0007669"/>
    <property type="project" value="UniProtKB-KW"/>
</dbReference>
<name>A0A4U1L2U1_9SPHN</name>
<dbReference type="AlphaFoldDB" id="A0A4U1L2U1"/>
<keyword evidence="1" id="KW-0238">DNA-binding</keyword>
<organism evidence="3 4">
    <name type="scientific">Sphingomonas baiyangensis</name>
    <dbReference type="NCBI Taxonomy" id="2572576"/>
    <lineage>
        <taxon>Bacteria</taxon>
        <taxon>Pseudomonadati</taxon>
        <taxon>Pseudomonadota</taxon>
        <taxon>Alphaproteobacteria</taxon>
        <taxon>Sphingomonadales</taxon>
        <taxon>Sphingomonadaceae</taxon>
        <taxon>Sphingomonas</taxon>
    </lineage>
</organism>
<evidence type="ECO:0000313" key="3">
    <source>
        <dbReference type="EMBL" id="TKD50540.1"/>
    </source>
</evidence>
<dbReference type="Gene3D" id="1.10.150.130">
    <property type="match status" value="1"/>
</dbReference>
<dbReference type="Proteomes" id="UP000309138">
    <property type="component" value="Unassembled WGS sequence"/>
</dbReference>
<sequence>MTDLSLLTVTDLSPLTFAGTVDQWLAYRARLTALGSIARSTYANQAKIGRALCVQLGDIPLAGLRKSHIDVYAAARLQTCAAITVHEEVALLAQILTWAIDERLLADRPRMPIVSVPNIERPLPGDEDFAWYLRTLPARHADALEFMLLTGLAPHELERLQVRDATTDAIAIGGRPDFQVKRESRRREVPLNRTARAIWIRATLGRALDAHPFPTVAAMQKAMRRHFLDRDDAPPAADGLTPKMMRKWFASRIAHGHSEALLQTLLGHAPGSPVTRRHYVRTSQAERRAAVEEVWIP</sequence>
<dbReference type="EMBL" id="SWKR01000002">
    <property type="protein sequence ID" value="TKD50540.1"/>
    <property type="molecule type" value="Genomic_DNA"/>
</dbReference>
<keyword evidence="2" id="KW-0233">DNA recombination</keyword>
<dbReference type="GO" id="GO:0015074">
    <property type="term" value="P:DNA integration"/>
    <property type="evidence" value="ECO:0007669"/>
    <property type="project" value="InterPro"/>
</dbReference>
<comment type="caution">
    <text evidence="3">The sequence shown here is derived from an EMBL/GenBank/DDBJ whole genome shotgun (WGS) entry which is preliminary data.</text>
</comment>
<dbReference type="InterPro" id="IPR010998">
    <property type="entry name" value="Integrase_recombinase_N"/>
</dbReference>
<dbReference type="OrthoDB" id="9785687at2"/>
<reference evidence="3 4" key="1">
    <citation type="submission" date="2019-04" db="EMBL/GenBank/DDBJ databases">
        <authorList>
            <person name="Yang Y."/>
            <person name="Wei D."/>
        </authorList>
    </citation>
    <scope>NUCLEOTIDE SEQUENCE [LARGE SCALE GENOMIC DNA]</scope>
    <source>
        <strain evidence="3 4">L-1-4w-11</strain>
    </source>
</reference>
<evidence type="ECO:0000313" key="4">
    <source>
        <dbReference type="Proteomes" id="UP000309138"/>
    </source>
</evidence>
<evidence type="ECO:0000256" key="1">
    <source>
        <dbReference type="ARBA" id="ARBA00023125"/>
    </source>
</evidence>
<proteinExistence type="predicted"/>
<evidence type="ECO:0000256" key="2">
    <source>
        <dbReference type="ARBA" id="ARBA00023172"/>
    </source>
</evidence>
<keyword evidence="4" id="KW-1185">Reference proteome</keyword>
<protein>
    <submittedName>
        <fullName evidence="3">Phage integrase family protein</fullName>
    </submittedName>
</protein>
<gene>
    <name evidence="3" type="ORF">FBR43_07025</name>
</gene>
<dbReference type="SUPFAM" id="SSF56349">
    <property type="entry name" value="DNA breaking-rejoining enzymes"/>
    <property type="match status" value="1"/>
</dbReference>
<dbReference type="RefSeq" id="WP_136942483.1">
    <property type="nucleotide sequence ID" value="NZ_SWKR01000002.1"/>
</dbReference>
<accession>A0A4U1L2U1</accession>
<dbReference type="GO" id="GO:0003677">
    <property type="term" value="F:DNA binding"/>
    <property type="evidence" value="ECO:0007669"/>
    <property type="project" value="UniProtKB-KW"/>
</dbReference>
<dbReference type="Gene3D" id="1.10.443.10">
    <property type="entry name" value="Intergrase catalytic core"/>
    <property type="match status" value="1"/>
</dbReference>
<dbReference type="InterPro" id="IPR011010">
    <property type="entry name" value="DNA_brk_join_enz"/>
</dbReference>
<dbReference type="InterPro" id="IPR013762">
    <property type="entry name" value="Integrase-like_cat_sf"/>
</dbReference>